<dbReference type="SMART" id="SM00530">
    <property type="entry name" value="HTH_XRE"/>
    <property type="match status" value="1"/>
</dbReference>
<dbReference type="SUPFAM" id="SSF47413">
    <property type="entry name" value="lambda repressor-like DNA-binding domains"/>
    <property type="match status" value="1"/>
</dbReference>
<dbReference type="InterPro" id="IPR010982">
    <property type="entry name" value="Lambda_DNA-bd_dom_sf"/>
</dbReference>
<feature type="domain" description="HTH cro/C1-type" evidence="2">
    <location>
        <begin position="6"/>
        <end position="61"/>
    </location>
</feature>
<name>A0A328VAR4_9CHLR</name>
<gene>
    <name evidence="3" type="ORF">A4R35_04060</name>
</gene>
<evidence type="ECO:0000259" key="2">
    <source>
        <dbReference type="PROSITE" id="PS50943"/>
    </source>
</evidence>
<proteinExistence type="predicted"/>
<dbReference type="Gene3D" id="1.10.260.40">
    <property type="entry name" value="lambda repressor-like DNA-binding domains"/>
    <property type="match status" value="1"/>
</dbReference>
<accession>A0A328VAR4</accession>
<evidence type="ECO:0000313" key="4">
    <source>
        <dbReference type="Proteomes" id="UP000248706"/>
    </source>
</evidence>
<dbReference type="Proteomes" id="UP000248706">
    <property type="component" value="Unassembled WGS sequence"/>
</dbReference>
<dbReference type="AlphaFoldDB" id="A0A328VAR4"/>
<dbReference type="InterPro" id="IPR001387">
    <property type="entry name" value="Cro/C1-type_HTH"/>
</dbReference>
<evidence type="ECO:0000256" key="1">
    <source>
        <dbReference type="SAM" id="MobiDB-lite"/>
    </source>
</evidence>
<reference evidence="3 4" key="1">
    <citation type="submission" date="2016-08" db="EMBL/GenBank/DDBJ databases">
        <title>Analysis of Carbohydrate Active Enzymes in Thermogemmatispora T81 Reveals Carbohydrate Degradation Ability.</title>
        <authorList>
            <person name="Tomazini A."/>
            <person name="Lal S."/>
            <person name="Stott M."/>
            <person name="Henrissat B."/>
            <person name="Polikarpov I."/>
            <person name="Sparling R."/>
            <person name="Levin D.B."/>
        </authorList>
    </citation>
    <scope>NUCLEOTIDE SEQUENCE [LARGE SCALE GENOMIC DNA]</scope>
    <source>
        <strain evidence="3 4">T81</strain>
    </source>
</reference>
<evidence type="ECO:0000313" key="3">
    <source>
        <dbReference type="EMBL" id="RAQ94697.1"/>
    </source>
</evidence>
<dbReference type="CDD" id="cd00093">
    <property type="entry name" value="HTH_XRE"/>
    <property type="match status" value="1"/>
</dbReference>
<feature type="region of interest" description="Disordered" evidence="1">
    <location>
        <begin position="66"/>
        <end position="96"/>
    </location>
</feature>
<keyword evidence="4" id="KW-1185">Reference proteome</keyword>
<dbReference type="PROSITE" id="PS50943">
    <property type="entry name" value="HTH_CROC1"/>
    <property type="match status" value="1"/>
</dbReference>
<dbReference type="EMBL" id="MCIF01000002">
    <property type="protein sequence ID" value="RAQ94697.1"/>
    <property type="molecule type" value="Genomic_DNA"/>
</dbReference>
<dbReference type="Pfam" id="PF13443">
    <property type="entry name" value="HTH_26"/>
    <property type="match status" value="1"/>
</dbReference>
<comment type="caution">
    <text evidence="3">The sequence shown here is derived from an EMBL/GenBank/DDBJ whole genome shotgun (WGS) entry which is preliminary data.</text>
</comment>
<dbReference type="GO" id="GO:0003677">
    <property type="term" value="F:DNA binding"/>
    <property type="evidence" value="ECO:0007669"/>
    <property type="project" value="InterPro"/>
</dbReference>
<organism evidence="3 4">
    <name type="scientific">Thermogemmatispora tikiterensis</name>
    <dbReference type="NCBI Taxonomy" id="1825093"/>
    <lineage>
        <taxon>Bacteria</taxon>
        <taxon>Bacillati</taxon>
        <taxon>Chloroflexota</taxon>
        <taxon>Ktedonobacteria</taxon>
        <taxon>Thermogemmatisporales</taxon>
        <taxon>Thermogemmatisporaceae</taxon>
        <taxon>Thermogemmatispora</taxon>
    </lineage>
</organism>
<feature type="compositionally biased region" description="Basic residues" evidence="1">
    <location>
        <begin position="77"/>
        <end position="87"/>
    </location>
</feature>
<sequence>MFRLRVKEIAEAKGFTPSALCKAANLNDRTVRRIFRDPYAQVNLRTLVKIAMALGVQAHTLIEFLPDEETPPGAPPKRARPPRRYQPRSRFSFPSS</sequence>
<dbReference type="RefSeq" id="WP_189361309.1">
    <property type="nucleotide sequence ID" value="NZ_MCIF01000002.1"/>
</dbReference>
<protein>
    <recommendedName>
        <fullName evidence="2">HTH cro/C1-type domain-containing protein</fullName>
    </recommendedName>
</protein>